<evidence type="ECO:0000256" key="6">
    <source>
        <dbReference type="ARBA" id="ARBA00023002"/>
    </source>
</evidence>
<comment type="similarity">
    <text evidence="9">In the N-terminal section; belongs to the FAD-binding oxidoreductase type 6 family.</text>
</comment>
<dbReference type="SUPFAM" id="SSF54292">
    <property type="entry name" value="2Fe-2S ferredoxin-like"/>
    <property type="match status" value="1"/>
</dbReference>
<comment type="caution">
    <text evidence="12">The sequence shown here is derived from an EMBL/GenBank/DDBJ whole genome shotgun (WGS) entry which is preliminary data.</text>
</comment>
<dbReference type="RefSeq" id="WP_149836001.1">
    <property type="nucleotide sequence ID" value="NZ_VUOC01000001.1"/>
</dbReference>
<dbReference type="EMBL" id="VUOC01000001">
    <property type="protein sequence ID" value="KAA2244604.1"/>
    <property type="molecule type" value="Genomic_DNA"/>
</dbReference>
<dbReference type="InterPro" id="IPR039261">
    <property type="entry name" value="FNR_nucleotide-bd"/>
</dbReference>
<dbReference type="InterPro" id="IPR050415">
    <property type="entry name" value="MRET"/>
</dbReference>
<dbReference type="Gene3D" id="3.40.50.80">
    <property type="entry name" value="Nucleotide-binding domain of ferredoxin-NADP reductase (FNR) module"/>
    <property type="match status" value="1"/>
</dbReference>
<dbReference type="InterPro" id="IPR012675">
    <property type="entry name" value="Beta-grasp_dom_sf"/>
</dbReference>
<dbReference type="PROSITE" id="PS00197">
    <property type="entry name" value="2FE2S_FER_1"/>
    <property type="match status" value="1"/>
</dbReference>
<dbReference type="PROSITE" id="PS51085">
    <property type="entry name" value="2FE2S_FER_2"/>
    <property type="match status" value="1"/>
</dbReference>
<evidence type="ECO:0000313" key="12">
    <source>
        <dbReference type="EMBL" id="KAA2244604.1"/>
    </source>
</evidence>
<keyword evidence="5" id="KW-0274">FAD</keyword>
<protein>
    <submittedName>
        <fullName evidence="12">Iron-sulfur cluster-binding domain-containing protein</fullName>
    </submittedName>
</protein>
<dbReference type="Pfam" id="PF00175">
    <property type="entry name" value="NAD_binding_1"/>
    <property type="match status" value="1"/>
</dbReference>
<evidence type="ECO:0000256" key="1">
    <source>
        <dbReference type="ARBA" id="ARBA00001974"/>
    </source>
</evidence>
<dbReference type="Pfam" id="PF00970">
    <property type="entry name" value="FAD_binding_6"/>
    <property type="match status" value="1"/>
</dbReference>
<dbReference type="AlphaFoldDB" id="A0A5B2W0G8"/>
<feature type="domain" description="2Fe-2S ferredoxin-type" evidence="10">
    <location>
        <begin position="266"/>
        <end position="353"/>
    </location>
</feature>
<dbReference type="InterPro" id="IPR001433">
    <property type="entry name" value="OxRdtase_FAD/NAD-bd"/>
</dbReference>
<dbReference type="CDD" id="cd00207">
    <property type="entry name" value="fer2"/>
    <property type="match status" value="1"/>
</dbReference>
<dbReference type="GO" id="GO:0016491">
    <property type="term" value="F:oxidoreductase activity"/>
    <property type="evidence" value="ECO:0007669"/>
    <property type="project" value="UniProtKB-KW"/>
</dbReference>
<keyword evidence="13" id="KW-1185">Reference proteome</keyword>
<keyword evidence="3" id="KW-0001">2Fe-2S</keyword>
<keyword evidence="4" id="KW-0479">Metal-binding</keyword>
<evidence type="ECO:0000256" key="3">
    <source>
        <dbReference type="ARBA" id="ARBA00022714"/>
    </source>
</evidence>
<reference evidence="12 13" key="2">
    <citation type="submission" date="2019-09" db="EMBL/GenBank/DDBJ databases">
        <authorList>
            <person name="Jin C."/>
        </authorList>
    </citation>
    <scope>NUCLEOTIDE SEQUENCE [LARGE SCALE GENOMIC DNA]</scope>
    <source>
        <strain evidence="12 13">BN140078</strain>
    </source>
</reference>
<dbReference type="SUPFAM" id="SSF52343">
    <property type="entry name" value="Ferredoxin reductase-like, C-terminal NADP-linked domain"/>
    <property type="match status" value="1"/>
</dbReference>
<evidence type="ECO:0000256" key="5">
    <source>
        <dbReference type="ARBA" id="ARBA00022827"/>
    </source>
</evidence>
<feature type="domain" description="FAD-binding FR-type" evidence="11">
    <location>
        <begin position="3"/>
        <end position="106"/>
    </location>
</feature>
<dbReference type="GO" id="GO:0051537">
    <property type="term" value="F:2 iron, 2 sulfur cluster binding"/>
    <property type="evidence" value="ECO:0007669"/>
    <property type="project" value="UniProtKB-KW"/>
</dbReference>
<dbReference type="PANTHER" id="PTHR47354">
    <property type="entry name" value="NADH OXIDOREDUCTASE HCR"/>
    <property type="match status" value="1"/>
</dbReference>
<sequence>MQDLYLRLRITAIIKETPDTYTYHLEQVSGEPVVYQPGQFLTFLIDLHGVTYRRSYSCSSTPGIDAHLSVTIREKQNGEISRHILGHWRTGDIVTSLLPSGRFTLDNLLPRPRHFFLMAAGSGISPIFSLLKHILYREPSARVTLIYSTPSPEQTIFFKQLQALQVQFSQQLHCVYLFSKETPEGDGHYVRRLSNMLLEPLVREQLMYDPADAQFFLCGPADYMRMILLTLTFMGFSPAQLHKENFVVNTGVKLERAGRPDDSSIKHVTLKMGDIIRQIEMPGNQDILTSALEQGITLPYSCKGGVCGSCTAKCTSGKVWMAVNEVLTDRELAQGLVLTCVGYPASDQLTIEW</sequence>
<dbReference type="PANTHER" id="PTHR47354:SF6">
    <property type="entry name" value="NADH OXIDOREDUCTASE HCR"/>
    <property type="match status" value="1"/>
</dbReference>
<proteinExistence type="inferred from homology"/>
<dbReference type="PRINTS" id="PR00410">
    <property type="entry name" value="PHEHYDRXLASE"/>
</dbReference>
<dbReference type="InterPro" id="IPR017938">
    <property type="entry name" value="Riboflavin_synthase-like_b-brl"/>
</dbReference>
<dbReference type="SUPFAM" id="SSF63380">
    <property type="entry name" value="Riboflavin synthase domain-like"/>
    <property type="match status" value="1"/>
</dbReference>
<evidence type="ECO:0000259" key="10">
    <source>
        <dbReference type="PROSITE" id="PS51085"/>
    </source>
</evidence>
<dbReference type="GO" id="GO:0046872">
    <property type="term" value="F:metal ion binding"/>
    <property type="evidence" value="ECO:0007669"/>
    <property type="project" value="UniProtKB-KW"/>
</dbReference>
<dbReference type="PROSITE" id="PS51384">
    <property type="entry name" value="FAD_FR"/>
    <property type="match status" value="1"/>
</dbReference>
<keyword evidence="7" id="KW-0408">Iron</keyword>
<keyword evidence="8" id="KW-0411">Iron-sulfur</keyword>
<dbReference type="Pfam" id="PF00111">
    <property type="entry name" value="Fer2"/>
    <property type="match status" value="1"/>
</dbReference>
<keyword evidence="2" id="KW-0285">Flavoprotein</keyword>
<dbReference type="Proteomes" id="UP000324611">
    <property type="component" value="Unassembled WGS sequence"/>
</dbReference>
<evidence type="ECO:0000313" key="13">
    <source>
        <dbReference type="Proteomes" id="UP000324611"/>
    </source>
</evidence>
<evidence type="ECO:0000259" key="11">
    <source>
        <dbReference type="PROSITE" id="PS51384"/>
    </source>
</evidence>
<evidence type="ECO:0000256" key="2">
    <source>
        <dbReference type="ARBA" id="ARBA00022630"/>
    </source>
</evidence>
<keyword evidence="6" id="KW-0560">Oxidoreductase</keyword>
<dbReference type="InterPro" id="IPR006058">
    <property type="entry name" value="2Fe2S_fd_BS"/>
</dbReference>
<evidence type="ECO:0000256" key="4">
    <source>
        <dbReference type="ARBA" id="ARBA00022723"/>
    </source>
</evidence>
<reference evidence="12 13" key="1">
    <citation type="submission" date="2019-09" db="EMBL/GenBank/DDBJ databases">
        <title>Chitinophaga ginsengihumi sp. nov., isolated from soil of ginseng rhizosphere.</title>
        <authorList>
            <person name="Lee J."/>
        </authorList>
    </citation>
    <scope>NUCLEOTIDE SEQUENCE [LARGE SCALE GENOMIC DNA]</scope>
    <source>
        <strain evidence="12 13">BN140078</strain>
    </source>
</reference>
<organism evidence="12 13">
    <name type="scientific">Chitinophaga agrisoli</name>
    <dbReference type="NCBI Taxonomy" id="2607653"/>
    <lineage>
        <taxon>Bacteria</taxon>
        <taxon>Pseudomonadati</taxon>
        <taxon>Bacteroidota</taxon>
        <taxon>Chitinophagia</taxon>
        <taxon>Chitinophagales</taxon>
        <taxon>Chitinophagaceae</taxon>
        <taxon>Chitinophaga</taxon>
    </lineage>
</organism>
<evidence type="ECO:0000256" key="9">
    <source>
        <dbReference type="ARBA" id="ARBA00061434"/>
    </source>
</evidence>
<dbReference type="InterPro" id="IPR008333">
    <property type="entry name" value="Cbr1-like_FAD-bd_dom"/>
</dbReference>
<gene>
    <name evidence="12" type="ORF">F0L74_01115</name>
</gene>
<dbReference type="InterPro" id="IPR017927">
    <property type="entry name" value="FAD-bd_FR_type"/>
</dbReference>
<name>A0A5B2W0G8_9BACT</name>
<dbReference type="InterPro" id="IPR036010">
    <property type="entry name" value="2Fe-2S_ferredoxin-like_sf"/>
</dbReference>
<dbReference type="Gene3D" id="3.10.20.30">
    <property type="match status" value="1"/>
</dbReference>
<evidence type="ECO:0000256" key="7">
    <source>
        <dbReference type="ARBA" id="ARBA00023004"/>
    </source>
</evidence>
<dbReference type="Gene3D" id="2.40.30.10">
    <property type="entry name" value="Translation factors"/>
    <property type="match status" value="1"/>
</dbReference>
<accession>A0A5B2W0G8</accession>
<comment type="cofactor">
    <cofactor evidence="1">
        <name>FAD</name>
        <dbReference type="ChEBI" id="CHEBI:57692"/>
    </cofactor>
</comment>
<evidence type="ECO:0000256" key="8">
    <source>
        <dbReference type="ARBA" id="ARBA00023014"/>
    </source>
</evidence>
<dbReference type="InterPro" id="IPR001041">
    <property type="entry name" value="2Fe-2S_ferredoxin-type"/>
</dbReference>